<dbReference type="Proteomes" id="UP000000763">
    <property type="component" value="Chromosome 8"/>
</dbReference>
<protein>
    <submittedName>
        <fullName evidence="2">Uncharacterized protein</fullName>
    </submittedName>
</protein>
<dbReference type="AlphaFoldDB" id="Q6ZCD3"/>
<evidence type="ECO:0000313" key="3">
    <source>
        <dbReference type="Proteomes" id="UP000000763"/>
    </source>
</evidence>
<reference evidence="3" key="1">
    <citation type="journal article" date="2005" name="Nature">
        <title>The map-based sequence of the rice genome.</title>
        <authorList>
            <consortium name="International rice genome sequencing project (IRGSP)"/>
            <person name="Matsumoto T."/>
            <person name="Wu J."/>
            <person name="Kanamori H."/>
            <person name="Katayose Y."/>
            <person name="Fujisawa M."/>
            <person name="Namiki N."/>
            <person name="Mizuno H."/>
            <person name="Yamamoto K."/>
            <person name="Antonio B.A."/>
            <person name="Baba T."/>
            <person name="Sakata K."/>
            <person name="Nagamura Y."/>
            <person name="Aoki H."/>
            <person name="Arikawa K."/>
            <person name="Arita K."/>
            <person name="Bito T."/>
            <person name="Chiden Y."/>
            <person name="Fujitsuka N."/>
            <person name="Fukunaka R."/>
            <person name="Hamada M."/>
            <person name="Harada C."/>
            <person name="Hayashi A."/>
            <person name="Hijishita S."/>
            <person name="Honda M."/>
            <person name="Hosokawa S."/>
            <person name="Ichikawa Y."/>
            <person name="Idonuma A."/>
            <person name="Iijima M."/>
            <person name="Ikeda M."/>
            <person name="Ikeno M."/>
            <person name="Ito K."/>
            <person name="Ito S."/>
            <person name="Ito T."/>
            <person name="Ito Y."/>
            <person name="Ito Y."/>
            <person name="Iwabuchi A."/>
            <person name="Kamiya K."/>
            <person name="Karasawa W."/>
            <person name="Kurita K."/>
            <person name="Katagiri S."/>
            <person name="Kikuta A."/>
            <person name="Kobayashi H."/>
            <person name="Kobayashi N."/>
            <person name="Machita K."/>
            <person name="Maehara T."/>
            <person name="Masukawa M."/>
            <person name="Mizubayashi T."/>
            <person name="Mukai Y."/>
            <person name="Nagasaki H."/>
            <person name="Nagata Y."/>
            <person name="Naito S."/>
            <person name="Nakashima M."/>
            <person name="Nakama Y."/>
            <person name="Nakamichi Y."/>
            <person name="Nakamura M."/>
            <person name="Meguro A."/>
            <person name="Negishi M."/>
            <person name="Ohta I."/>
            <person name="Ohta T."/>
            <person name="Okamoto M."/>
            <person name="Ono N."/>
            <person name="Saji S."/>
            <person name="Sakaguchi M."/>
            <person name="Sakai K."/>
            <person name="Shibata M."/>
            <person name="Shimokawa T."/>
            <person name="Song J."/>
            <person name="Takazaki Y."/>
            <person name="Terasawa K."/>
            <person name="Tsugane M."/>
            <person name="Tsuji K."/>
            <person name="Ueda S."/>
            <person name="Waki K."/>
            <person name="Yamagata H."/>
            <person name="Yamamoto M."/>
            <person name="Yamamoto S."/>
            <person name="Yamane H."/>
            <person name="Yoshiki S."/>
            <person name="Yoshihara R."/>
            <person name="Yukawa K."/>
            <person name="Zhong H."/>
            <person name="Yano M."/>
            <person name="Yuan Q."/>
            <person name="Ouyang S."/>
            <person name="Liu J."/>
            <person name="Jones K.M."/>
            <person name="Gansberger K."/>
            <person name="Moffat K."/>
            <person name="Hill J."/>
            <person name="Bera J."/>
            <person name="Fadrosh D."/>
            <person name="Jin S."/>
            <person name="Johri S."/>
            <person name="Kim M."/>
            <person name="Overton L."/>
            <person name="Reardon M."/>
            <person name="Tsitrin T."/>
            <person name="Vuong H."/>
            <person name="Weaver B."/>
            <person name="Ciecko A."/>
            <person name="Tallon L."/>
            <person name="Jackson J."/>
            <person name="Pai G."/>
            <person name="Aken S.V."/>
            <person name="Utterback T."/>
            <person name="Reidmuller S."/>
            <person name="Feldblyum T."/>
            <person name="Hsiao J."/>
            <person name="Zismann V."/>
            <person name="Iobst S."/>
            <person name="de Vazeille A.R."/>
            <person name="Buell C.R."/>
            <person name="Ying K."/>
            <person name="Li Y."/>
            <person name="Lu T."/>
            <person name="Huang Y."/>
            <person name="Zhao Q."/>
            <person name="Feng Q."/>
            <person name="Zhang L."/>
            <person name="Zhu J."/>
            <person name="Weng Q."/>
            <person name="Mu J."/>
            <person name="Lu Y."/>
            <person name="Fan D."/>
            <person name="Liu Y."/>
            <person name="Guan J."/>
            <person name="Zhang Y."/>
            <person name="Yu S."/>
            <person name="Liu X."/>
            <person name="Zhang Y."/>
            <person name="Hong G."/>
            <person name="Han B."/>
            <person name="Choisne N."/>
            <person name="Demange N."/>
            <person name="Orjeda G."/>
            <person name="Samain S."/>
            <person name="Cattolico L."/>
            <person name="Pelletier E."/>
            <person name="Couloux A."/>
            <person name="Segurens B."/>
            <person name="Wincker P."/>
            <person name="D'Hont A."/>
            <person name="Scarpelli C."/>
            <person name="Weissenbach J."/>
            <person name="Salanoubat M."/>
            <person name="Quetier F."/>
            <person name="Yu Y."/>
            <person name="Kim H.R."/>
            <person name="Rambo T."/>
            <person name="Currie J."/>
            <person name="Collura K."/>
            <person name="Luo M."/>
            <person name="Yang T."/>
            <person name="Ammiraju J.S.S."/>
            <person name="Engler F."/>
            <person name="Soderlund C."/>
            <person name="Wing R.A."/>
            <person name="Palmer L.E."/>
            <person name="de la Bastide M."/>
            <person name="Spiegel L."/>
            <person name="Nascimento L."/>
            <person name="Zutavern T."/>
            <person name="O'Shaughnessy A."/>
            <person name="Dike S."/>
            <person name="Dedhia N."/>
            <person name="Preston R."/>
            <person name="Balija V."/>
            <person name="McCombie W.R."/>
            <person name="Chow T."/>
            <person name="Chen H."/>
            <person name="Chung M."/>
            <person name="Chen C."/>
            <person name="Shaw J."/>
            <person name="Wu H."/>
            <person name="Hsiao K."/>
            <person name="Chao Y."/>
            <person name="Chu M."/>
            <person name="Cheng C."/>
            <person name="Hour A."/>
            <person name="Lee P."/>
            <person name="Lin S."/>
            <person name="Lin Y."/>
            <person name="Liou J."/>
            <person name="Liu S."/>
            <person name="Hsing Y."/>
            <person name="Raghuvanshi S."/>
            <person name="Mohanty A."/>
            <person name="Bharti A.K."/>
            <person name="Gaur A."/>
            <person name="Gupta V."/>
            <person name="Kumar D."/>
            <person name="Ravi V."/>
            <person name="Vij S."/>
            <person name="Kapur A."/>
            <person name="Khurana P."/>
            <person name="Khurana P."/>
            <person name="Khurana J.P."/>
            <person name="Tyagi A.K."/>
            <person name="Gaikwad K."/>
            <person name="Singh A."/>
            <person name="Dalal V."/>
            <person name="Srivastava S."/>
            <person name="Dixit A."/>
            <person name="Pal A.K."/>
            <person name="Ghazi I.A."/>
            <person name="Yadav M."/>
            <person name="Pandit A."/>
            <person name="Bhargava A."/>
            <person name="Sureshbabu K."/>
            <person name="Batra K."/>
            <person name="Sharma T.R."/>
            <person name="Mohapatra T."/>
            <person name="Singh N.K."/>
            <person name="Messing J."/>
            <person name="Nelson A.B."/>
            <person name="Fuks G."/>
            <person name="Kavchok S."/>
            <person name="Keizer G."/>
            <person name="Linton E."/>
            <person name="Llaca V."/>
            <person name="Song R."/>
            <person name="Tanyolac B."/>
            <person name="Young S."/>
            <person name="Ho-Il K."/>
            <person name="Hahn J.H."/>
            <person name="Sangsakoo G."/>
            <person name="Vanavichit A."/>
            <person name="de Mattos Luiz.A.T."/>
            <person name="Zimmer P.D."/>
            <person name="Malone G."/>
            <person name="Dellagostin O."/>
            <person name="de Oliveira A.C."/>
            <person name="Bevan M."/>
            <person name="Bancroft I."/>
            <person name="Minx P."/>
            <person name="Cordum H."/>
            <person name="Wilson R."/>
            <person name="Cheng Z."/>
            <person name="Jin W."/>
            <person name="Jiang J."/>
            <person name="Leong S.A."/>
            <person name="Iwama H."/>
            <person name="Gojobori T."/>
            <person name="Itoh T."/>
            <person name="Niimura Y."/>
            <person name="Fujii Y."/>
            <person name="Habara T."/>
            <person name="Sakai H."/>
            <person name="Sato Y."/>
            <person name="Wilson G."/>
            <person name="Kumar K."/>
            <person name="McCouch S."/>
            <person name="Juretic N."/>
            <person name="Hoen D."/>
            <person name="Wright S."/>
            <person name="Bruskiewich R."/>
            <person name="Bureau T."/>
            <person name="Miyao A."/>
            <person name="Hirochika H."/>
            <person name="Nishikawa T."/>
            <person name="Kadowaki K."/>
            <person name="Sugiura M."/>
            <person name="Burr B."/>
            <person name="Sasaki T."/>
        </authorList>
    </citation>
    <scope>NUCLEOTIDE SEQUENCE [LARGE SCALE GENOMIC DNA]</scope>
    <source>
        <strain evidence="3">cv. Nipponbare</strain>
    </source>
</reference>
<gene>
    <name evidence="2" type="primary">P0498H04.13</name>
</gene>
<sequence>MLPDIDIKDKPRQTQYGVYGGQQEGSSTISDLAEFIFEEEDYPVIDYELVIHATKSTAIDEGKKPVVSRLDATLRNIIDTSTFKHLVVERYCHQQYHCTKMKKTAEHG</sequence>
<evidence type="ECO:0000313" key="2">
    <source>
        <dbReference type="EMBL" id="BAD09503.1"/>
    </source>
</evidence>
<accession>Q6ZCD3</accession>
<name>Q6ZCD3_ORYSJ</name>
<reference evidence="3" key="2">
    <citation type="journal article" date="2008" name="Nucleic Acids Res.">
        <title>The rice annotation project database (RAP-DB): 2008 update.</title>
        <authorList>
            <consortium name="The rice annotation project (RAP)"/>
        </authorList>
    </citation>
    <scope>GENOME REANNOTATION</scope>
    <source>
        <strain evidence="3">cv. Nipponbare</strain>
    </source>
</reference>
<dbReference type="EMBL" id="AP004566">
    <property type="protein sequence ID" value="BAD09503.1"/>
    <property type="molecule type" value="Genomic_DNA"/>
</dbReference>
<proteinExistence type="predicted"/>
<evidence type="ECO:0000256" key="1">
    <source>
        <dbReference type="SAM" id="MobiDB-lite"/>
    </source>
</evidence>
<feature type="region of interest" description="Disordered" evidence="1">
    <location>
        <begin position="1"/>
        <end position="21"/>
    </location>
</feature>
<organism evidence="2 3">
    <name type="scientific">Oryza sativa subsp. japonica</name>
    <name type="common">Rice</name>
    <dbReference type="NCBI Taxonomy" id="39947"/>
    <lineage>
        <taxon>Eukaryota</taxon>
        <taxon>Viridiplantae</taxon>
        <taxon>Streptophyta</taxon>
        <taxon>Embryophyta</taxon>
        <taxon>Tracheophyta</taxon>
        <taxon>Spermatophyta</taxon>
        <taxon>Magnoliopsida</taxon>
        <taxon>Liliopsida</taxon>
        <taxon>Poales</taxon>
        <taxon>Poaceae</taxon>
        <taxon>BOP clade</taxon>
        <taxon>Oryzoideae</taxon>
        <taxon>Oryzeae</taxon>
        <taxon>Oryzinae</taxon>
        <taxon>Oryza</taxon>
        <taxon>Oryza sativa</taxon>
    </lineage>
</organism>
<feature type="compositionally biased region" description="Basic and acidic residues" evidence="1">
    <location>
        <begin position="1"/>
        <end position="12"/>
    </location>
</feature>